<dbReference type="PROSITE" id="PS00108">
    <property type="entry name" value="PROTEIN_KINASE_ST"/>
    <property type="match status" value="1"/>
</dbReference>
<evidence type="ECO:0000313" key="12">
    <source>
        <dbReference type="Proteomes" id="UP000683925"/>
    </source>
</evidence>
<reference evidence="11" key="1">
    <citation type="submission" date="2021-01" db="EMBL/GenBank/DDBJ databases">
        <authorList>
            <consortium name="Genoscope - CEA"/>
            <person name="William W."/>
        </authorList>
    </citation>
    <scope>NUCLEOTIDE SEQUENCE</scope>
</reference>
<feature type="domain" description="AGC-kinase C-terminal" evidence="10">
    <location>
        <begin position="658"/>
        <end position="732"/>
    </location>
</feature>
<dbReference type="AlphaFoldDB" id="A0A8S1T681"/>
<dbReference type="InterPro" id="IPR000961">
    <property type="entry name" value="AGC-kinase_C"/>
</dbReference>
<dbReference type="EMBL" id="CAJJDP010000020">
    <property type="protein sequence ID" value="CAD8147723.1"/>
    <property type="molecule type" value="Genomic_DNA"/>
</dbReference>
<evidence type="ECO:0000256" key="2">
    <source>
        <dbReference type="ARBA" id="ARBA00022553"/>
    </source>
</evidence>
<dbReference type="PROSITE" id="PS50011">
    <property type="entry name" value="PROTEIN_KINASE_DOM"/>
    <property type="match status" value="1"/>
</dbReference>
<keyword evidence="12" id="KW-1185">Reference proteome</keyword>
<feature type="region of interest" description="Disordered" evidence="8">
    <location>
        <begin position="1"/>
        <end position="48"/>
    </location>
</feature>
<protein>
    <submittedName>
        <fullName evidence="11">Uncharacterized protein</fullName>
    </submittedName>
</protein>
<dbReference type="InterPro" id="IPR000719">
    <property type="entry name" value="Prot_kinase_dom"/>
</dbReference>
<gene>
    <name evidence="11" type="ORF">POCTA_138.1.T0200168</name>
</gene>
<dbReference type="InterPro" id="IPR008271">
    <property type="entry name" value="Ser/Thr_kinase_AS"/>
</dbReference>
<sequence>MKKISQQMLSLMNKNNQLDQPQPNDLKKNKSKPKTANTERTQSKTQKNDLLEYFKKERNTLTQLVNSSKINLQGSKSIDNLQQKCQKSEPLKNGQFNADTRIQTDEGNSTKRQILKQKNLSLATISLDAQSIDKMLKNQLSKQPQTTKQSYNQSPQNQIKSPAKTQKDQLLFDMHLVSNNKYVIQLKNTVCNNEYQNYLNLKLNKQSIQSNNSLNHRQSIEDMLQCQKILKGSQQCQTGKNKKTESESKSTNLSQIKTEYSSASNQQFLKQKSKEETTSYDPNKQILIILYYKQQKYTYSYEFLNQTTDNLFNYLIQQIACIERSFTKLGSGTGSTEGDQIQQELNKICQFQTISKNIPYDYYLTISGQTLDVFKGKTLQIQPLYSQPITTKRVGLKDFTLVKCIGVGGFSRVYMVRKRDNGKFYALKLIDKKFILDNQKEIIVQNERDIMVRMENQFVTPLQYAFETKYYIAFVLDYCAGGELFYHLRKLKRLNEQDAKFYFVEICIGMAYLHSQNIVYRDIKPENILLDLQGHLLLSDFGLSKPDMTPDDFAYSFCGSPEYMAPEMLMKTGHNYLVDCYCLGALLYELVTGLPPFYSHNTQEIYNSILTENIEFPQYVQISPVLKDLILQLLQKDPTERLGQNGGVVEILTHKWFQDVDFEAIANKKLKTPYRPEPLKYNFDEEEFSKGDSEFRKQYQTNMQKEFQNVDTANYVLKNFYYSRESQVGLDKTKRTKEVNLNQIQNQAIPTQSSSPSKVQLQSKGEKHSHQVVASPQEGKRINRQAGKSEVYDYFKKHDLCAKQSQLLYQSTKLGHSYSKTMQQAQSSLQDLKQFKLFVDQSKALLCTDRTNTMPDQNLKNFTERLKTEQFGNLSSPKTITHSSMNKLTNFSKLFTSEKQKQ</sequence>
<evidence type="ECO:0000256" key="3">
    <source>
        <dbReference type="ARBA" id="ARBA00022679"/>
    </source>
</evidence>
<dbReference type="PROSITE" id="PS00107">
    <property type="entry name" value="PROTEIN_KINASE_ATP"/>
    <property type="match status" value="1"/>
</dbReference>
<feature type="compositionally biased region" description="Polar residues" evidence="8">
    <location>
        <begin position="34"/>
        <end position="45"/>
    </location>
</feature>
<keyword evidence="1" id="KW-0723">Serine/threonine-protein kinase</keyword>
<dbReference type="Pfam" id="PF00069">
    <property type="entry name" value="Pkinase"/>
    <property type="match status" value="1"/>
</dbReference>
<evidence type="ECO:0000256" key="7">
    <source>
        <dbReference type="PROSITE-ProRule" id="PRU10141"/>
    </source>
</evidence>
<dbReference type="GO" id="GO:0005524">
    <property type="term" value="F:ATP binding"/>
    <property type="evidence" value="ECO:0007669"/>
    <property type="project" value="UniProtKB-UniRule"/>
</dbReference>
<evidence type="ECO:0000256" key="4">
    <source>
        <dbReference type="ARBA" id="ARBA00022741"/>
    </source>
</evidence>
<evidence type="ECO:0000256" key="6">
    <source>
        <dbReference type="ARBA" id="ARBA00022840"/>
    </source>
</evidence>
<dbReference type="FunFam" id="1.10.510.10:FF:000008">
    <property type="entry name" value="Non-specific serine/threonine protein kinase"/>
    <property type="match status" value="1"/>
</dbReference>
<dbReference type="OMA" id="CNNEYQN"/>
<proteinExistence type="predicted"/>
<dbReference type="InterPro" id="IPR045270">
    <property type="entry name" value="STKc_AGC"/>
</dbReference>
<name>A0A8S1T681_PAROT</name>
<dbReference type="GO" id="GO:0004674">
    <property type="term" value="F:protein serine/threonine kinase activity"/>
    <property type="evidence" value="ECO:0007669"/>
    <property type="project" value="UniProtKB-KW"/>
</dbReference>
<dbReference type="Proteomes" id="UP000683925">
    <property type="component" value="Unassembled WGS sequence"/>
</dbReference>
<organism evidence="11 12">
    <name type="scientific">Paramecium octaurelia</name>
    <dbReference type="NCBI Taxonomy" id="43137"/>
    <lineage>
        <taxon>Eukaryota</taxon>
        <taxon>Sar</taxon>
        <taxon>Alveolata</taxon>
        <taxon>Ciliophora</taxon>
        <taxon>Intramacronucleata</taxon>
        <taxon>Oligohymenophorea</taxon>
        <taxon>Peniculida</taxon>
        <taxon>Parameciidae</taxon>
        <taxon>Paramecium</taxon>
    </lineage>
</organism>
<dbReference type="OrthoDB" id="289272at2759"/>
<keyword evidence="5" id="KW-0418">Kinase</keyword>
<keyword evidence="3" id="KW-0808">Transferase</keyword>
<evidence type="ECO:0000259" key="9">
    <source>
        <dbReference type="PROSITE" id="PS50011"/>
    </source>
</evidence>
<dbReference type="SMART" id="SM00220">
    <property type="entry name" value="S_TKc"/>
    <property type="match status" value="1"/>
</dbReference>
<feature type="region of interest" description="Disordered" evidence="8">
    <location>
        <begin position="87"/>
        <end position="110"/>
    </location>
</feature>
<evidence type="ECO:0000256" key="5">
    <source>
        <dbReference type="ARBA" id="ARBA00022777"/>
    </source>
</evidence>
<evidence type="ECO:0000313" key="11">
    <source>
        <dbReference type="EMBL" id="CAD8147723.1"/>
    </source>
</evidence>
<keyword evidence="4 7" id="KW-0547">Nucleotide-binding</keyword>
<dbReference type="PROSITE" id="PS51285">
    <property type="entry name" value="AGC_KINASE_CTER"/>
    <property type="match status" value="1"/>
</dbReference>
<dbReference type="PANTHER" id="PTHR24351">
    <property type="entry name" value="RIBOSOMAL PROTEIN S6 KINASE"/>
    <property type="match status" value="1"/>
</dbReference>
<keyword evidence="6 7" id="KW-0067">ATP-binding</keyword>
<feature type="compositionally biased region" description="Polar residues" evidence="8">
    <location>
        <begin position="1"/>
        <end position="23"/>
    </location>
</feature>
<dbReference type="InterPro" id="IPR017441">
    <property type="entry name" value="Protein_kinase_ATP_BS"/>
</dbReference>
<comment type="caution">
    <text evidence="11">The sequence shown here is derived from an EMBL/GenBank/DDBJ whole genome shotgun (WGS) entry which is preliminary data.</text>
</comment>
<evidence type="ECO:0000259" key="10">
    <source>
        <dbReference type="PROSITE" id="PS51285"/>
    </source>
</evidence>
<feature type="region of interest" description="Disordered" evidence="8">
    <location>
        <begin position="140"/>
        <end position="164"/>
    </location>
</feature>
<feature type="binding site" evidence="7">
    <location>
        <position position="428"/>
    </location>
    <ligand>
        <name>ATP</name>
        <dbReference type="ChEBI" id="CHEBI:30616"/>
    </ligand>
</feature>
<keyword evidence="2" id="KW-0597">Phosphoprotein</keyword>
<dbReference type="CDD" id="cd05123">
    <property type="entry name" value="STKc_AGC"/>
    <property type="match status" value="1"/>
</dbReference>
<feature type="compositionally biased region" description="Polar residues" evidence="8">
    <location>
        <begin position="745"/>
        <end position="763"/>
    </location>
</feature>
<feature type="domain" description="Protein kinase" evidence="9">
    <location>
        <begin position="399"/>
        <end position="657"/>
    </location>
</feature>
<accession>A0A8S1T681</accession>
<feature type="compositionally biased region" description="Polar residues" evidence="8">
    <location>
        <begin position="94"/>
        <end position="110"/>
    </location>
</feature>
<feature type="region of interest" description="Disordered" evidence="8">
    <location>
        <begin position="745"/>
        <end position="779"/>
    </location>
</feature>
<evidence type="ECO:0000256" key="1">
    <source>
        <dbReference type="ARBA" id="ARBA00022527"/>
    </source>
</evidence>
<evidence type="ECO:0000256" key="8">
    <source>
        <dbReference type="SAM" id="MobiDB-lite"/>
    </source>
</evidence>